<evidence type="ECO:0000313" key="4">
    <source>
        <dbReference type="Proteomes" id="UP001174694"/>
    </source>
</evidence>
<feature type="compositionally biased region" description="Low complexity" evidence="1">
    <location>
        <begin position="175"/>
        <end position="214"/>
    </location>
</feature>
<sequence length="312" mass="34169">MNAQLAAFEEDKKQYQEQLDLVLVSLKDDPNNAELLALKDELTDAIKLIDETIADIKPKRAAQPPPPKQASPSPVPEKWSRENHPAFKKAAQEEKEKEQQHQQHLESTPVSYQVNDTVLAKWVSGDKGFYPARITSVTGSSTDPIYTVKFKSYDTVETLRSRDIKSIAQKRKAPDSGPAAASSGSPSPYASGSSSLSTQAGSSTVSPGGTPSNGIVMTAAASVYPKPEATADQADAPRKVKKIKANKELEAGKNKWQEFNQKSKFAKSHKKDSMFRTPEGVHGRVGFTGSGHPMRKDPTRSRHIYQPNEELD</sequence>
<dbReference type="CDD" id="cd20446">
    <property type="entry name" value="Tudor_SpSPF30-like"/>
    <property type="match status" value="1"/>
</dbReference>
<organism evidence="3 4">
    <name type="scientific">Pleurostoma richardsiae</name>
    <dbReference type="NCBI Taxonomy" id="41990"/>
    <lineage>
        <taxon>Eukaryota</taxon>
        <taxon>Fungi</taxon>
        <taxon>Dikarya</taxon>
        <taxon>Ascomycota</taxon>
        <taxon>Pezizomycotina</taxon>
        <taxon>Sordariomycetes</taxon>
        <taxon>Sordariomycetidae</taxon>
        <taxon>Calosphaeriales</taxon>
        <taxon>Pleurostomataceae</taxon>
        <taxon>Pleurostoma</taxon>
    </lineage>
</organism>
<evidence type="ECO:0000256" key="1">
    <source>
        <dbReference type="SAM" id="MobiDB-lite"/>
    </source>
</evidence>
<feature type="compositionally biased region" description="Basic and acidic residues" evidence="1">
    <location>
        <begin position="271"/>
        <end position="282"/>
    </location>
</feature>
<name>A0AA38RM96_9PEZI</name>
<feature type="compositionally biased region" description="Pro residues" evidence="1">
    <location>
        <begin position="63"/>
        <end position="75"/>
    </location>
</feature>
<feature type="compositionally biased region" description="Basic and acidic residues" evidence="1">
    <location>
        <begin position="78"/>
        <end position="104"/>
    </location>
</feature>
<feature type="region of interest" description="Disordered" evidence="1">
    <location>
        <begin position="56"/>
        <end position="111"/>
    </location>
</feature>
<comment type="caution">
    <text evidence="3">The sequence shown here is derived from an EMBL/GenBank/DDBJ whole genome shotgun (WGS) entry which is preliminary data.</text>
</comment>
<dbReference type="Proteomes" id="UP001174694">
    <property type="component" value="Unassembled WGS sequence"/>
</dbReference>
<dbReference type="InterPro" id="IPR002999">
    <property type="entry name" value="Tudor"/>
</dbReference>
<dbReference type="SUPFAM" id="SSF63748">
    <property type="entry name" value="Tudor/PWWP/MBT"/>
    <property type="match status" value="1"/>
</dbReference>
<protein>
    <submittedName>
        <fullName evidence="3">Splicing factor spf30</fullName>
    </submittedName>
</protein>
<proteinExistence type="predicted"/>
<dbReference type="InterPro" id="IPR041297">
    <property type="entry name" value="Crb2_Tudor"/>
</dbReference>
<dbReference type="Pfam" id="PF18115">
    <property type="entry name" value="Tudor_3"/>
    <property type="match status" value="1"/>
</dbReference>
<dbReference type="EMBL" id="JANBVO010000006">
    <property type="protein sequence ID" value="KAJ9151362.1"/>
    <property type="molecule type" value="Genomic_DNA"/>
</dbReference>
<gene>
    <name evidence="3" type="ORF">NKR23_g3020</name>
</gene>
<evidence type="ECO:0000313" key="3">
    <source>
        <dbReference type="EMBL" id="KAJ9151362.1"/>
    </source>
</evidence>
<dbReference type="Gene3D" id="2.30.30.140">
    <property type="match status" value="1"/>
</dbReference>
<feature type="region of interest" description="Disordered" evidence="1">
    <location>
        <begin position="165"/>
        <end position="215"/>
    </location>
</feature>
<dbReference type="SMART" id="SM00333">
    <property type="entry name" value="TUDOR"/>
    <property type="match status" value="1"/>
</dbReference>
<accession>A0AA38RM96</accession>
<evidence type="ECO:0000259" key="2">
    <source>
        <dbReference type="SMART" id="SM00333"/>
    </source>
</evidence>
<keyword evidence="4" id="KW-1185">Reference proteome</keyword>
<feature type="domain" description="Tudor" evidence="2">
    <location>
        <begin position="110"/>
        <end position="172"/>
    </location>
</feature>
<reference evidence="3" key="1">
    <citation type="submission" date="2022-07" db="EMBL/GenBank/DDBJ databases">
        <title>Fungi with potential for degradation of polypropylene.</title>
        <authorList>
            <person name="Gostincar C."/>
        </authorList>
    </citation>
    <scope>NUCLEOTIDE SEQUENCE</scope>
    <source>
        <strain evidence="3">EXF-13308</strain>
    </source>
</reference>
<dbReference type="AlphaFoldDB" id="A0AA38RM96"/>
<feature type="region of interest" description="Disordered" evidence="1">
    <location>
        <begin position="263"/>
        <end position="312"/>
    </location>
</feature>